<protein>
    <submittedName>
        <fullName evidence="5">DMT family transporter</fullName>
    </submittedName>
</protein>
<comment type="caution">
    <text evidence="5">The sequence shown here is derived from an EMBL/GenBank/DDBJ whole genome shotgun (WGS) entry which is preliminary data.</text>
</comment>
<keyword evidence="3" id="KW-0472">Membrane</keyword>
<feature type="transmembrane region" description="Helical" evidence="3">
    <location>
        <begin position="232"/>
        <end position="252"/>
    </location>
</feature>
<reference evidence="5 6" key="1">
    <citation type="submission" date="2023-05" db="EMBL/GenBank/DDBJ databases">
        <title>Streptantibioticus silvisoli sp. nov., acidotolerant actinomycetes 1 from pine litter.</title>
        <authorList>
            <person name="Swiecimska M."/>
            <person name="Golinska P."/>
            <person name="Sangal V."/>
            <person name="Wachnowicz B."/>
            <person name="Goodfellow M."/>
        </authorList>
    </citation>
    <scope>NUCLEOTIDE SEQUENCE [LARGE SCALE GENOMIC DNA]</scope>
    <source>
        <strain evidence="5 6">DSM 42109</strain>
    </source>
</reference>
<proteinExistence type="inferred from homology"/>
<feature type="transmembrane region" description="Helical" evidence="3">
    <location>
        <begin position="295"/>
        <end position="313"/>
    </location>
</feature>
<dbReference type="RefSeq" id="WP_274043941.1">
    <property type="nucleotide sequence ID" value="NZ_JANCPR020000043.1"/>
</dbReference>
<dbReference type="InterPro" id="IPR000620">
    <property type="entry name" value="EamA_dom"/>
</dbReference>
<feature type="transmembrane region" description="Helical" evidence="3">
    <location>
        <begin position="118"/>
        <end position="135"/>
    </location>
</feature>
<sequence length="340" mass="35159">MTTEGAEAGGKVTVPPGSGPAHGTPHARPGNGEGGPRGGRSRQHQQREHRESRTQRSPVALAVMGSACISASAMFVKLSGVDAGTAAFLRCVLALLALLPFALVELRRYGPRPFRFQMLDLAAGALLGIDFVFWAQSIHDVGSSIATVLLNLQIAVFPLLALLFGRTRPGKRYWRTLPVMVLGVALASGALGSPEPGSSPVSGVLYGAVAGVAFAGYLFLTRLGAGHAHTVHPVCVSTLAAGVTSGILGSLWTGIDPAPGWGPLGWLAIMALFGQVFALILIGPALARLAPVTSAALLLLQPVLAIGLGVVFLGERPTVTQFAGCALVILAVWHSSRSDH</sequence>
<feature type="transmembrane region" description="Helical" evidence="3">
    <location>
        <begin position="57"/>
        <end position="75"/>
    </location>
</feature>
<evidence type="ECO:0000313" key="5">
    <source>
        <dbReference type="EMBL" id="MDJ1136590.1"/>
    </source>
</evidence>
<feature type="compositionally biased region" description="Basic and acidic residues" evidence="2">
    <location>
        <begin position="45"/>
        <end position="54"/>
    </location>
</feature>
<evidence type="ECO:0000256" key="1">
    <source>
        <dbReference type="ARBA" id="ARBA00007362"/>
    </source>
</evidence>
<feature type="transmembrane region" description="Helical" evidence="3">
    <location>
        <begin position="141"/>
        <end position="164"/>
    </location>
</feature>
<keyword evidence="3" id="KW-1133">Transmembrane helix</keyword>
<dbReference type="InterPro" id="IPR037185">
    <property type="entry name" value="EmrE-like"/>
</dbReference>
<dbReference type="EMBL" id="JANCPR020000043">
    <property type="protein sequence ID" value="MDJ1136590.1"/>
    <property type="molecule type" value="Genomic_DNA"/>
</dbReference>
<accession>A0ABT7A5J1</accession>
<gene>
    <name evidence="5" type="ORF">NMN56_032515</name>
</gene>
<comment type="similarity">
    <text evidence="1">Belongs to the EamA transporter family.</text>
</comment>
<dbReference type="Pfam" id="PF00892">
    <property type="entry name" value="EamA"/>
    <property type="match status" value="2"/>
</dbReference>
<name>A0ABT7A5J1_9ACTN</name>
<keyword evidence="6" id="KW-1185">Reference proteome</keyword>
<feature type="transmembrane region" description="Helical" evidence="3">
    <location>
        <begin position="203"/>
        <end position="220"/>
    </location>
</feature>
<feature type="transmembrane region" description="Helical" evidence="3">
    <location>
        <begin position="319"/>
        <end position="336"/>
    </location>
</feature>
<evidence type="ECO:0000259" key="4">
    <source>
        <dbReference type="Pfam" id="PF00892"/>
    </source>
</evidence>
<keyword evidence="3" id="KW-0812">Transmembrane</keyword>
<evidence type="ECO:0000256" key="2">
    <source>
        <dbReference type="SAM" id="MobiDB-lite"/>
    </source>
</evidence>
<feature type="transmembrane region" description="Helical" evidence="3">
    <location>
        <begin position="87"/>
        <end position="106"/>
    </location>
</feature>
<feature type="transmembrane region" description="Helical" evidence="3">
    <location>
        <begin position="173"/>
        <end position="191"/>
    </location>
</feature>
<dbReference type="Proteomes" id="UP001214441">
    <property type="component" value="Unassembled WGS sequence"/>
</dbReference>
<evidence type="ECO:0000313" key="6">
    <source>
        <dbReference type="Proteomes" id="UP001214441"/>
    </source>
</evidence>
<feature type="domain" description="EamA" evidence="4">
    <location>
        <begin position="59"/>
        <end position="188"/>
    </location>
</feature>
<organism evidence="5 6">
    <name type="scientific">Streptomyces iconiensis</name>
    <dbReference type="NCBI Taxonomy" id="1384038"/>
    <lineage>
        <taxon>Bacteria</taxon>
        <taxon>Bacillati</taxon>
        <taxon>Actinomycetota</taxon>
        <taxon>Actinomycetes</taxon>
        <taxon>Kitasatosporales</taxon>
        <taxon>Streptomycetaceae</taxon>
        <taxon>Streptomyces</taxon>
    </lineage>
</organism>
<dbReference type="PANTHER" id="PTHR22911">
    <property type="entry name" value="ACYL-MALONYL CONDENSING ENZYME-RELATED"/>
    <property type="match status" value="1"/>
</dbReference>
<dbReference type="PANTHER" id="PTHR22911:SF79">
    <property type="entry name" value="MOBA-LIKE NTP TRANSFERASE DOMAIN-CONTAINING PROTEIN"/>
    <property type="match status" value="1"/>
</dbReference>
<dbReference type="SUPFAM" id="SSF103481">
    <property type="entry name" value="Multidrug resistance efflux transporter EmrE"/>
    <property type="match status" value="2"/>
</dbReference>
<feature type="region of interest" description="Disordered" evidence="2">
    <location>
        <begin position="1"/>
        <end position="56"/>
    </location>
</feature>
<feature type="domain" description="EamA" evidence="4">
    <location>
        <begin position="202"/>
        <end position="333"/>
    </location>
</feature>
<feature type="transmembrane region" description="Helical" evidence="3">
    <location>
        <begin position="264"/>
        <end position="283"/>
    </location>
</feature>
<evidence type="ECO:0000256" key="3">
    <source>
        <dbReference type="SAM" id="Phobius"/>
    </source>
</evidence>